<dbReference type="SUPFAM" id="SSF48498">
    <property type="entry name" value="Tetracyclin repressor-like, C-terminal domain"/>
    <property type="match status" value="1"/>
</dbReference>
<dbReference type="InterPro" id="IPR001647">
    <property type="entry name" value="HTH_TetR"/>
</dbReference>
<feature type="DNA-binding region" description="H-T-H motif" evidence="4">
    <location>
        <begin position="32"/>
        <end position="51"/>
    </location>
</feature>
<dbReference type="GO" id="GO:0000976">
    <property type="term" value="F:transcription cis-regulatory region binding"/>
    <property type="evidence" value="ECO:0007669"/>
    <property type="project" value="TreeGrafter"/>
</dbReference>
<feature type="domain" description="HTH tetR-type" evidence="5">
    <location>
        <begin position="9"/>
        <end position="69"/>
    </location>
</feature>
<evidence type="ECO:0000256" key="2">
    <source>
        <dbReference type="ARBA" id="ARBA00023125"/>
    </source>
</evidence>
<dbReference type="RefSeq" id="WP_142703010.1">
    <property type="nucleotide sequence ID" value="NZ_VIRS01000002.1"/>
</dbReference>
<name>A0A545AYU2_9ACTN</name>
<protein>
    <submittedName>
        <fullName evidence="6">TetR/AcrR family transcriptional regulator</fullName>
    </submittedName>
</protein>
<reference evidence="6 7" key="1">
    <citation type="submission" date="2019-07" db="EMBL/GenBank/DDBJ databases">
        <title>Cryptosporangium phraense sp. nov., isolated from plant litter.</title>
        <authorList>
            <person name="Suriyachadkun C."/>
        </authorList>
    </citation>
    <scope>NUCLEOTIDE SEQUENCE [LARGE SCALE GENOMIC DNA]</scope>
    <source>
        <strain evidence="6 7">A-T 5661</strain>
    </source>
</reference>
<dbReference type="GO" id="GO:0003700">
    <property type="term" value="F:DNA-binding transcription factor activity"/>
    <property type="evidence" value="ECO:0007669"/>
    <property type="project" value="TreeGrafter"/>
</dbReference>
<dbReference type="InterPro" id="IPR050109">
    <property type="entry name" value="HTH-type_TetR-like_transc_reg"/>
</dbReference>
<evidence type="ECO:0000313" key="7">
    <source>
        <dbReference type="Proteomes" id="UP000317982"/>
    </source>
</evidence>
<accession>A0A545AYU2</accession>
<gene>
    <name evidence="6" type="ORF">FL583_03655</name>
</gene>
<evidence type="ECO:0000313" key="6">
    <source>
        <dbReference type="EMBL" id="TQS46491.1"/>
    </source>
</evidence>
<dbReference type="OrthoDB" id="3173376at2"/>
<dbReference type="PANTHER" id="PTHR30055:SF234">
    <property type="entry name" value="HTH-TYPE TRANSCRIPTIONAL REGULATOR BETI"/>
    <property type="match status" value="1"/>
</dbReference>
<keyword evidence="2 4" id="KW-0238">DNA-binding</keyword>
<dbReference type="EMBL" id="VIRS01000002">
    <property type="protein sequence ID" value="TQS46491.1"/>
    <property type="molecule type" value="Genomic_DNA"/>
</dbReference>
<organism evidence="6 7">
    <name type="scientific">Cryptosporangium phraense</name>
    <dbReference type="NCBI Taxonomy" id="2593070"/>
    <lineage>
        <taxon>Bacteria</taxon>
        <taxon>Bacillati</taxon>
        <taxon>Actinomycetota</taxon>
        <taxon>Actinomycetes</taxon>
        <taxon>Cryptosporangiales</taxon>
        <taxon>Cryptosporangiaceae</taxon>
        <taxon>Cryptosporangium</taxon>
    </lineage>
</organism>
<dbReference type="PROSITE" id="PS50977">
    <property type="entry name" value="HTH_TETR_2"/>
    <property type="match status" value="1"/>
</dbReference>
<evidence type="ECO:0000256" key="3">
    <source>
        <dbReference type="ARBA" id="ARBA00023163"/>
    </source>
</evidence>
<keyword evidence="7" id="KW-1185">Reference proteome</keyword>
<keyword evidence="3" id="KW-0804">Transcription</keyword>
<proteinExistence type="predicted"/>
<evidence type="ECO:0000256" key="1">
    <source>
        <dbReference type="ARBA" id="ARBA00023015"/>
    </source>
</evidence>
<sequence>MVTRVESAAATRQALLEAARELLDAGGPEAVTLREVGARAGVSRGAPYRHFADKESLLTAIATEAWERIGDAVQALRADPDLEPADKLKSALTGLIELGRRQPRLYQLMFTTPSGDPSAIANAAGRSQDEFLAIVAELVGEADAYRYGALLMTSAHGITGMEVSGHLTVEKWHTNPDELVALLAALVLDRRGTPFHD</sequence>
<evidence type="ECO:0000259" key="5">
    <source>
        <dbReference type="PROSITE" id="PS50977"/>
    </source>
</evidence>
<dbReference type="Pfam" id="PF13305">
    <property type="entry name" value="TetR_C_33"/>
    <property type="match status" value="1"/>
</dbReference>
<comment type="caution">
    <text evidence="6">The sequence shown here is derived from an EMBL/GenBank/DDBJ whole genome shotgun (WGS) entry which is preliminary data.</text>
</comment>
<dbReference type="AlphaFoldDB" id="A0A545AYU2"/>
<evidence type="ECO:0000256" key="4">
    <source>
        <dbReference type="PROSITE-ProRule" id="PRU00335"/>
    </source>
</evidence>
<dbReference type="InParanoid" id="A0A545AYU2"/>
<dbReference type="PRINTS" id="PR00455">
    <property type="entry name" value="HTHTETR"/>
</dbReference>
<dbReference type="InterPro" id="IPR025996">
    <property type="entry name" value="MT1864/Rv1816-like_C"/>
</dbReference>
<dbReference type="Proteomes" id="UP000317982">
    <property type="component" value="Unassembled WGS sequence"/>
</dbReference>
<dbReference type="PANTHER" id="PTHR30055">
    <property type="entry name" value="HTH-TYPE TRANSCRIPTIONAL REGULATOR RUTR"/>
    <property type="match status" value="1"/>
</dbReference>
<dbReference type="Pfam" id="PF00440">
    <property type="entry name" value="TetR_N"/>
    <property type="match status" value="1"/>
</dbReference>
<dbReference type="InterPro" id="IPR036271">
    <property type="entry name" value="Tet_transcr_reg_TetR-rel_C_sf"/>
</dbReference>
<keyword evidence="1" id="KW-0805">Transcription regulation</keyword>
<dbReference type="Gene3D" id="1.10.357.10">
    <property type="entry name" value="Tetracycline Repressor, domain 2"/>
    <property type="match status" value="1"/>
</dbReference>
<dbReference type="SUPFAM" id="SSF46689">
    <property type="entry name" value="Homeodomain-like"/>
    <property type="match status" value="1"/>
</dbReference>
<dbReference type="InterPro" id="IPR009057">
    <property type="entry name" value="Homeodomain-like_sf"/>
</dbReference>